<protein>
    <submittedName>
        <fullName evidence="2">Uncharacterized protein</fullName>
    </submittedName>
</protein>
<proteinExistence type="predicted"/>
<feature type="chain" id="PRO_5047477563" evidence="1">
    <location>
        <begin position="20"/>
        <end position="138"/>
    </location>
</feature>
<evidence type="ECO:0000313" key="2">
    <source>
        <dbReference type="EMBL" id="GAA5171413.1"/>
    </source>
</evidence>
<comment type="caution">
    <text evidence="2">The sequence shown here is derived from an EMBL/GenBank/DDBJ whole genome shotgun (WGS) entry which is preliminary data.</text>
</comment>
<sequence>MRILTATLLAAALVVPAGAAAPVQPVAASVPSAPAAPEVKVEFGWFVYLKFTKDEVRTFAPLLKAESKAAPALICKRVPPGKARDFCAKGVKKYMGKVADTWRKAAEKNQCVEHKYLYAPVTLVSWKAYDCGGRGGSW</sequence>
<accession>A0ABP9R4I1</accession>
<keyword evidence="3" id="KW-1185">Reference proteome</keyword>
<gene>
    <name evidence="2" type="ORF">GCM10023321_69950</name>
</gene>
<dbReference type="EMBL" id="BAABJP010000048">
    <property type="protein sequence ID" value="GAA5171413.1"/>
    <property type="molecule type" value="Genomic_DNA"/>
</dbReference>
<reference evidence="3" key="1">
    <citation type="journal article" date="2019" name="Int. J. Syst. Evol. Microbiol.">
        <title>The Global Catalogue of Microorganisms (GCM) 10K type strain sequencing project: providing services to taxonomists for standard genome sequencing and annotation.</title>
        <authorList>
            <consortium name="The Broad Institute Genomics Platform"/>
            <consortium name="The Broad Institute Genome Sequencing Center for Infectious Disease"/>
            <person name="Wu L."/>
            <person name="Ma J."/>
        </authorList>
    </citation>
    <scope>NUCLEOTIDE SEQUENCE [LARGE SCALE GENOMIC DNA]</scope>
    <source>
        <strain evidence="3">JCM 18303</strain>
    </source>
</reference>
<evidence type="ECO:0000313" key="3">
    <source>
        <dbReference type="Proteomes" id="UP001428817"/>
    </source>
</evidence>
<name>A0ABP9R4I1_9PSEU</name>
<organism evidence="2 3">
    <name type="scientific">Pseudonocardia eucalypti</name>
    <dbReference type="NCBI Taxonomy" id="648755"/>
    <lineage>
        <taxon>Bacteria</taxon>
        <taxon>Bacillati</taxon>
        <taxon>Actinomycetota</taxon>
        <taxon>Actinomycetes</taxon>
        <taxon>Pseudonocardiales</taxon>
        <taxon>Pseudonocardiaceae</taxon>
        <taxon>Pseudonocardia</taxon>
    </lineage>
</organism>
<evidence type="ECO:0000256" key="1">
    <source>
        <dbReference type="SAM" id="SignalP"/>
    </source>
</evidence>
<keyword evidence="1" id="KW-0732">Signal</keyword>
<feature type="signal peptide" evidence="1">
    <location>
        <begin position="1"/>
        <end position="19"/>
    </location>
</feature>
<dbReference type="Proteomes" id="UP001428817">
    <property type="component" value="Unassembled WGS sequence"/>
</dbReference>